<dbReference type="EMBL" id="JAWIIJ010000009">
    <property type="protein sequence ID" value="MDV2079764.1"/>
    <property type="molecule type" value="Genomic_DNA"/>
</dbReference>
<proteinExistence type="predicted"/>
<protein>
    <recommendedName>
        <fullName evidence="4">Tetratricopeptide repeat-containing protein</fullName>
    </recommendedName>
</protein>
<dbReference type="Gene3D" id="1.25.40.10">
    <property type="entry name" value="Tetratricopeptide repeat domain"/>
    <property type="match status" value="2"/>
</dbReference>
<dbReference type="SUPFAM" id="SSF48452">
    <property type="entry name" value="TPR-like"/>
    <property type="match status" value="1"/>
</dbReference>
<keyword evidence="3" id="KW-1185">Reference proteome</keyword>
<gene>
    <name evidence="2" type="ORF">RYS15_13830</name>
</gene>
<feature type="chain" id="PRO_5045411234" description="Tetratricopeptide repeat-containing protein" evidence="1">
    <location>
        <begin position="20"/>
        <end position="543"/>
    </location>
</feature>
<reference evidence="2 3" key="1">
    <citation type="submission" date="2023-10" db="EMBL/GenBank/DDBJ databases">
        <title>Characteristics and mechanism of a salt-tolerant marine origin heterotrophic nitrifying- aerobic denitrifying bacteria Marinobacter xestospongiae HN1.</title>
        <authorList>
            <person name="Qi R."/>
        </authorList>
    </citation>
    <scope>NUCLEOTIDE SEQUENCE [LARGE SCALE GENOMIC DNA]</scope>
    <source>
        <strain evidence="2 3">HN1</strain>
    </source>
</reference>
<feature type="signal peptide" evidence="1">
    <location>
        <begin position="1"/>
        <end position="19"/>
    </location>
</feature>
<name>A0ABU3VZT5_9GAMM</name>
<comment type="caution">
    <text evidence="2">The sequence shown here is derived from an EMBL/GenBank/DDBJ whole genome shotgun (WGS) entry which is preliminary data.</text>
</comment>
<evidence type="ECO:0000256" key="1">
    <source>
        <dbReference type="SAM" id="SignalP"/>
    </source>
</evidence>
<sequence length="543" mass="60049">MVRVVCSIILMLSVTLVTAAPSTDAERRLALARFSEAAGKPSQALAWLQGLSSPTANLVRAKALLASGRTEQARQLLEALTRGDRHRGEAWLLLAREQLAQQRREAARPALQNAARLSHGATRQEALYHLADDYRQQGQLDQAGRVLASMDDGYWAAMGYHNIATGYSDVDSTSARSLVAIRVALAMLDGDGNRRRAEALRAELLLKAGFLAYQSNEFQKASGFLDDVPLNSFATPRALYLHGLATFAQRHYRGAMQSWHRARKFPLAFSGSVDAWLGMGRSYDELGYLAQAGEAYLAANAALESEQVTLSTLADEVDNKGAYQAMVLAARNSDVEWFLADSRTLTQPRLAYLLHLAKQPDAQQAIARLATLADLAQALQRHDHDLSLFIETLDERQQTAANNRAVEQLAARATGLAGTLANLQSDEGQTSRTELATMTAQLSDIRDSLDRWQDRNTLARTQQARLRARARTLKTTIPGLLTAVTELQEAAGQELDRIATDFIEGERRRIRLAQDRAEQHIAYLYEYLALNTLERDLQREVAE</sequence>
<accession>A0ABU3VZT5</accession>
<dbReference type="InterPro" id="IPR011990">
    <property type="entry name" value="TPR-like_helical_dom_sf"/>
</dbReference>
<evidence type="ECO:0000313" key="2">
    <source>
        <dbReference type="EMBL" id="MDV2079764.1"/>
    </source>
</evidence>
<evidence type="ECO:0000313" key="3">
    <source>
        <dbReference type="Proteomes" id="UP001269819"/>
    </source>
</evidence>
<evidence type="ECO:0008006" key="4">
    <source>
        <dbReference type="Google" id="ProtNLM"/>
    </source>
</evidence>
<keyword evidence="1" id="KW-0732">Signal</keyword>
<dbReference type="RefSeq" id="WP_316974261.1">
    <property type="nucleotide sequence ID" value="NZ_JAWIIJ010000009.1"/>
</dbReference>
<dbReference type="Proteomes" id="UP001269819">
    <property type="component" value="Unassembled WGS sequence"/>
</dbReference>
<organism evidence="2 3">
    <name type="scientific">Marinobacter xestospongiae</name>
    <dbReference type="NCBI Taxonomy" id="994319"/>
    <lineage>
        <taxon>Bacteria</taxon>
        <taxon>Pseudomonadati</taxon>
        <taxon>Pseudomonadota</taxon>
        <taxon>Gammaproteobacteria</taxon>
        <taxon>Pseudomonadales</taxon>
        <taxon>Marinobacteraceae</taxon>
        <taxon>Marinobacter</taxon>
    </lineage>
</organism>